<evidence type="ECO:0000313" key="3">
    <source>
        <dbReference type="Proteomes" id="UP001469553"/>
    </source>
</evidence>
<feature type="domain" description="BAR" evidence="1">
    <location>
        <begin position="4"/>
        <end position="98"/>
    </location>
</feature>
<dbReference type="InterPro" id="IPR004148">
    <property type="entry name" value="BAR_dom"/>
</dbReference>
<protein>
    <submittedName>
        <fullName evidence="2">Rho GTPase-activating protein 42</fullName>
    </submittedName>
</protein>
<dbReference type="InterPro" id="IPR027267">
    <property type="entry name" value="AH/BAR_dom_sf"/>
</dbReference>
<evidence type="ECO:0000259" key="1">
    <source>
        <dbReference type="Pfam" id="PF16746"/>
    </source>
</evidence>
<dbReference type="InterPro" id="IPR047234">
    <property type="entry name" value="GRAF_fam"/>
</dbReference>
<dbReference type="Proteomes" id="UP001469553">
    <property type="component" value="Unassembled WGS sequence"/>
</dbReference>
<organism evidence="2 3">
    <name type="scientific">Ameca splendens</name>
    <dbReference type="NCBI Taxonomy" id="208324"/>
    <lineage>
        <taxon>Eukaryota</taxon>
        <taxon>Metazoa</taxon>
        <taxon>Chordata</taxon>
        <taxon>Craniata</taxon>
        <taxon>Vertebrata</taxon>
        <taxon>Euteleostomi</taxon>
        <taxon>Actinopterygii</taxon>
        <taxon>Neopterygii</taxon>
        <taxon>Teleostei</taxon>
        <taxon>Neoteleostei</taxon>
        <taxon>Acanthomorphata</taxon>
        <taxon>Ovalentaria</taxon>
        <taxon>Atherinomorphae</taxon>
        <taxon>Cyprinodontiformes</taxon>
        <taxon>Goodeidae</taxon>
        <taxon>Ameca</taxon>
    </lineage>
</organism>
<dbReference type="SUPFAM" id="SSF103657">
    <property type="entry name" value="BAR/IMD domain-like"/>
    <property type="match status" value="1"/>
</dbReference>
<comment type="caution">
    <text evidence="2">The sequence shown here is derived from an EMBL/GenBank/DDBJ whole genome shotgun (WGS) entry which is preliminary data.</text>
</comment>
<dbReference type="Gene3D" id="1.20.1270.60">
    <property type="entry name" value="Arfaptin homology (AH) domain/BAR domain"/>
    <property type="match status" value="1"/>
</dbReference>
<dbReference type="Pfam" id="PF16746">
    <property type="entry name" value="BAR_3"/>
    <property type="match status" value="1"/>
</dbReference>
<dbReference type="PANTHER" id="PTHR12552">
    <property type="entry name" value="OLIGOPHRENIN 1"/>
    <property type="match status" value="1"/>
</dbReference>
<reference evidence="2 3" key="1">
    <citation type="submission" date="2021-06" db="EMBL/GenBank/DDBJ databases">
        <authorList>
            <person name="Palmer J.M."/>
        </authorList>
    </citation>
    <scope>NUCLEOTIDE SEQUENCE [LARGE SCALE GENOMIC DNA]</scope>
    <source>
        <strain evidence="2 3">AS_MEX2019</strain>
        <tissue evidence="2">Muscle</tissue>
    </source>
</reference>
<name>A0ABV0YMC4_9TELE</name>
<keyword evidence="3" id="KW-1185">Reference proteome</keyword>
<gene>
    <name evidence="2" type="ORF">AMECASPLE_009618</name>
</gene>
<proteinExistence type="predicted"/>
<evidence type="ECO:0000313" key="2">
    <source>
        <dbReference type="EMBL" id="MEQ2294998.1"/>
    </source>
</evidence>
<dbReference type="EMBL" id="JAHRIP010038162">
    <property type="protein sequence ID" value="MEQ2294998.1"/>
    <property type="molecule type" value="Genomic_DNA"/>
</dbReference>
<accession>A0ABV0YMC4</accession>
<dbReference type="PANTHER" id="PTHR12552:SF3">
    <property type="entry name" value="RHO GTPASE-ACTIVATING PROTEIN 42"/>
    <property type="match status" value="1"/>
</dbReference>
<sequence>MFQIQNADDVLITPLEKFRKEQIGAAKEVKKKFDKEAEKYYSTLERHLNLSSKKKEAYLQEADTQIDKERQLFYDASLEYVFKIQEVQEKKKFEFVEPGDTSR</sequence>